<evidence type="ECO:0000259" key="2">
    <source>
        <dbReference type="Pfam" id="PF13358"/>
    </source>
</evidence>
<dbReference type="InterPro" id="IPR038717">
    <property type="entry name" value="Tc1-like_DDE_dom"/>
</dbReference>
<dbReference type="Gene3D" id="3.30.420.10">
    <property type="entry name" value="Ribonuclease H-like superfamily/Ribonuclease H"/>
    <property type="match status" value="1"/>
</dbReference>
<accession>A0A916TVZ8</accession>
<dbReference type="EMBL" id="BMHK01000094">
    <property type="protein sequence ID" value="GGC17363.1"/>
    <property type="molecule type" value="Genomic_DNA"/>
</dbReference>
<keyword evidence="1" id="KW-0472">Membrane</keyword>
<keyword evidence="1" id="KW-1133">Transmembrane helix</keyword>
<gene>
    <name evidence="3" type="ORF">GCM10011494_40250</name>
</gene>
<evidence type="ECO:0000313" key="3">
    <source>
        <dbReference type="EMBL" id="GGC17363.1"/>
    </source>
</evidence>
<reference evidence="3" key="1">
    <citation type="journal article" date="2014" name="Int. J. Syst. Evol. Microbiol.">
        <title>Complete genome sequence of Corynebacterium casei LMG S-19264T (=DSM 44701T), isolated from a smear-ripened cheese.</title>
        <authorList>
            <consortium name="US DOE Joint Genome Institute (JGI-PGF)"/>
            <person name="Walter F."/>
            <person name="Albersmeier A."/>
            <person name="Kalinowski J."/>
            <person name="Ruckert C."/>
        </authorList>
    </citation>
    <scope>NUCLEOTIDE SEQUENCE</scope>
    <source>
        <strain evidence="3">CGMCC 1.15095</strain>
    </source>
</reference>
<evidence type="ECO:0000313" key="4">
    <source>
        <dbReference type="Proteomes" id="UP000608154"/>
    </source>
</evidence>
<proteinExistence type="predicted"/>
<feature type="domain" description="Tc1-like transposase DDE" evidence="2">
    <location>
        <begin position="3"/>
        <end position="125"/>
    </location>
</feature>
<feature type="transmembrane region" description="Helical" evidence="1">
    <location>
        <begin position="21"/>
        <end position="44"/>
    </location>
</feature>
<name>A0A916TVZ8_9SPHN</name>
<dbReference type="NCBIfam" id="NF033545">
    <property type="entry name" value="transpos_IS630"/>
    <property type="match status" value="1"/>
</dbReference>
<sequence length="157" mass="17528">MTRLWAERGSRPPAPRDQRYAWAYLFGAICPARGTGAALVLPFANAEMMNLHLVEISLNVAPGAHALLVVDGAGWHQTGDKLRLPDNITLLHLPPYSPELNPVENVWAYLRSNKLSNRVFETYDAIVDACCDAWNWLIAQPDQITSIGSRHWAQVNQ</sequence>
<dbReference type="Proteomes" id="UP000608154">
    <property type="component" value="Unassembled WGS sequence"/>
</dbReference>
<protein>
    <submittedName>
        <fullName evidence="3">Transposase</fullName>
    </submittedName>
</protein>
<keyword evidence="1" id="KW-0812">Transmembrane</keyword>
<comment type="caution">
    <text evidence="3">The sequence shown here is derived from an EMBL/GenBank/DDBJ whole genome shotgun (WGS) entry which is preliminary data.</text>
</comment>
<evidence type="ECO:0000256" key="1">
    <source>
        <dbReference type="SAM" id="Phobius"/>
    </source>
</evidence>
<dbReference type="AlphaFoldDB" id="A0A916TVZ8"/>
<dbReference type="GO" id="GO:0003676">
    <property type="term" value="F:nucleic acid binding"/>
    <property type="evidence" value="ECO:0007669"/>
    <property type="project" value="InterPro"/>
</dbReference>
<dbReference type="InterPro" id="IPR036397">
    <property type="entry name" value="RNaseH_sf"/>
</dbReference>
<dbReference type="InterPro" id="IPR047655">
    <property type="entry name" value="Transpos_IS630-like"/>
</dbReference>
<keyword evidence="4" id="KW-1185">Reference proteome</keyword>
<reference evidence="3" key="2">
    <citation type="submission" date="2020-09" db="EMBL/GenBank/DDBJ databases">
        <authorList>
            <person name="Sun Q."/>
            <person name="Zhou Y."/>
        </authorList>
    </citation>
    <scope>NUCLEOTIDE SEQUENCE</scope>
    <source>
        <strain evidence="3">CGMCC 1.15095</strain>
    </source>
</reference>
<organism evidence="3 4">
    <name type="scientific">Novosphingobium endophyticum</name>
    <dbReference type="NCBI Taxonomy" id="1955250"/>
    <lineage>
        <taxon>Bacteria</taxon>
        <taxon>Pseudomonadati</taxon>
        <taxon>Pseudomonadota</taxon>
        <taxon>Alphaproteobacteria</taxon>
        <taxon>Sphingomonadales</taxon>
        <taxon>Sphingomonadaceae</taxon>
        <taxon>Novosphingobium</taxon>
    </lineage>
</organism>
<dbReference type="Pfam" id="PF13358">
    <property type="entry name" value="DDE_3"/>
    <property type="match status" value="1"/>
</dbReference>